<feature type="region of interest" description="Disordered" evidence="2">
    <location>
        <begin position="379"/>
        <end position="511"/>
    </location>
</feature>
<keyword evidence="4" id="KW-1185">Reference proteome</keyword>
<feature type="region of interest" description="Disordered" evidence="2">
    <location>
        <begin position="1"/>
        <end position="49"/>
    </location>
</feature>
<proteinExistence type="inferred from homology"/>
<organism evidence="3 4">
    <name type="scientific">Raphidocelis subcapitata</name>
    <dbReference type="NCBI Taxonomy" id="307507"/>
    <lineage>
        <taxon>Eukaryota</taxon>
        <taxon>Viridiplantae</taxon>
        <taxon>Chlorophyta</taxon>
        <taxon>core chlorophytes</taxon>
        <taxon>Chlorophyceae</taxon>
        <taxon>CS clade</taxon>
        <taxon>Sphaeropleales</taxon>
        <taxon>Selenastraceae</taxon>
        <taxon>Raphidocelis</taxon>
    </lineage>
</organism>
<dbReference type="InParanoid" id="A0A2V0P9J2"/>
<feature type="region of interest" description="Disordered" evidence="2">
    <location>
        <begin position="70"/>
        <end position="192"/>
    </location>
</feature>
<feature type="compositionally biased region" description="Basic and acidic residues" evidence="2">
    <location>
        <begin position="1"/>
        <end position="15"/>
    </location>
</feature>
<dbReference type="GO" id="GO:0005880">
    <property type="term" value="C:nuclear microtubule"/>
    <property type="evidence" value="ECO:0007669"/>
    <property type="project" value="TreeGrafter"/>
</dbReference>
<dbReference type="EMBL" id="BDRX01000081">
    <property type="protein sequence ID" value="GBF96524.1"/>
    <property type="molecule type" value="Genomic_DNA"/>
</dbReference>
<dbReference type="Pfam" id="PF04484">
    <property type="entry name" value="QWRF"/>
    <property type="match status" value="1"/>
</dbReference>
<feature type="compositionally biased region" description="Low complexity" evidence="2">
    <location>
        <begin position="70"/>
        <end position="88"/>
    </location>
</feature>
<feature type="compositionally biased region" description="Low complexity" evidence="2">
    <location>
        <begin position="429"/>
        <end position="463"/>
    </location>
</feature>
<feature type="compositionally biased region" description="Gly residues" evidence="2">
    <location>
        <begin position="351"/>
        <end position="366"/>
    </location>
</feature>
<dbReference type="PANTHER" id="PTHR31807">
    <property type="entry name" value="AUGMIN FAMILY MEMBER"/>
    <property type="match status" value="1"/>
</dbReference>
<name>A0A2V0P9J2_9CHLO</name>
<dbReference type="PANTHER" id="PTHR31807:SF37">
    <property type="entry name" value="HAUS AUGMIN-LIKE COMPLEX SUBUNIT 8"/>
    <property type="match status" value="1"/>
</dbReference>
<evidence type="ECO:0000256" key="1">
    <source>
        <dbReference type="ARBA" id="ARBA00010016"/>
    </source>
</evidence>
<gene>
    <name evidence="3" type="ORF">Rsub_09866</name>
</gene>
<feature type="compositionally biased region" description="Low complexity" evidence="2">
    <location>
        <begin position="606"/>
        <end position="617"/>
    </location>
</feature>
<feature type="compositionally biased region" description="Low complexity" evidence="2">
    <location>
        <begin position="18"/>
        <end position="37"/>
    </location>
</feature>
<feature type="compositionally biased region" description="Low complexity" evidence="2">
    <location>
        <begin position="113"/>
        <end position="134"/>
    </location>
</feature>
<feature type="region of interest" description="Disordered" evidence="2">
    <location>
        <begin position="535"/>
        <end position="732"/>
    </location>
</feature>
<accession>A0A2V0P9J2</accession>
<protein>
    <submittedName>
        <fullName evidence="3">Uncharacterized protein</fullName>
    </submittedName>
</protein>
<dbReference type="STRING" id="307507.A0A2V0P9J2"/>
<dbReference type="AlphaFoldDB" id="A0A2V0P9J2"/>
<evidence type="ECO:0000256" key="2">
    <source>
        <dbReference type="SAM" id="MobiDB-lite"/>
    </source>
</evidence>
<feature type="compositionally biased region" description="Low complexity" evidence="2">
    <location>
        <begin position="275"/>
        <end position="303"/>
    </location>
</feature>
<feature type="compositionally biased region" description="Low complexity" evidence="2">
    <location>
        <begin position="382"/>
        <end position="392"/>
    </location>
</feature>
<feature type="compositionally biased region" description="Low complexity" evidence="2">
    <location>
        <begin position="157"/>
        <end position="181"/>
    </location>
</feature>
<feature type="compositionally biased region" description="Gly residues" evidence="2">
    <location>
        <begin position="38"/>
        <end position="47"/>
    </location>
</feature>
<evidence type="ECO:0000313" key="4">
    <source>
        <dbReference type="Proteomes" id="UP000247498"/>
    </source>
</evidence>
<dbReference type="Proteomes" id="UP000247498">
    <property type="component" value="Unassembled WGS sequence"/>
</dbReference>
<feature type="compositionally biased region" description="Low complexity" evidence="2">
    <location>
        <begin position="324"/>
        <end position="350"/>
    </location>
</feature>
<evidence type="ECO:0000313" key="3">
    <source>
        <dbReference type="EMBL" id="GBF96524.1"/>
    </source>
</evidence>
<reference evidence="3 4" key="1">
    <citation type="journal article" date="2018" name="Sci. Rep.">
        <title>Raphidocelis subcapitata (=Pseudokirchneriella subcapitata) provides an insight into genome evolution and environmental adaptations in the Sphaeropleales.</title>
        <authorList>
            <person name="Suzuki S."/>
            <person name="Yamaguchi H."/>
            <person name="Nakajima N."/>
            <person name="Kawachi M."/>
        </authorList>
    </citation>
    <scope>NUCLEOTIDE SEQUENCE [LARGE SCALE GENOMIC DNA]</scope>
    <source>
        <strain evidence="3 4">NIES-35</strain>
    </source>
</reference>
<dbReference type="GO" id="GO:0051225">
    <property type="term" value="P:spindle assembly"/>
    <property type="evidence" value="ECO:0007669"/>
    <property type="project" value="TreeGrafter"/>
</dbReference>
<comment type="similarity">
    <text evidence="1">Belongs to the QWRF family.</text>
</comment>
<comment type="caution">
    <text evidence="3">The sequence shown here is derived from an EMBL/GenBank/DDBJ whole genome shotgun (WGS) entry which is preliminary data.</text>
</comment>
<dbReference type="GO" id="GO:0005737">
    <property type="term" value="C:cytoplasm"/>
    <property type="evidence" value="ECO:0007669"/>
    <property type="project" value="TreeGrafter"/>
</dbReference>
<sequence length="983" mass="96912">MEPAEHKAKAREVHARYLQARAPTAAGARPQQQQARGGAPGRGGGAGAWASAGALALPAGAAPACLDAQLGEPATAKRQPQQRQPKARGSGPGDTAPLADASALGRRPAPRLAVGAAVGPASGSLISPGSERSPGGSGSDGGGGDESDGSLDLLQPARQHAGARGTAAAASQQQQQQQQQQPRMGVSTDTGMAAIADAAAGAAPCAAAAERRRQLEEFRQQRAAAAAAKQEHAARPDPAGGVFKQPAPRPPGSVFRATAAMLEAPTSARRGGGTWHSSSSSSSGATATATRAGSSSVGSAAAGPGAGGARPQQSLPSPPLAIEASYASSTGSASSSRSAPRSTAAQRQAPGSGGAATGCGGGGAGGLTLSAFKATMATLQQSKSAASAAAPGSGKGLRVPKLPLDALQGAPAPSAGQPLAGRQLPPPTQQAQQQQQQQQQQQAHAGRSAATAAASAAPAVGSSTPRGLPAGSRETRRLSLPGNLTPRSKAAPPASASRIPRASSSDLASAAVGHAAALPLADEGLRARAWEAAQVALPDGTPRSLGTWRDAPAPRRPSQLPRTPSAGLPMGASDGGGGAGSSALTPPLMRRWSAAGTHASSRGDVATAAAAAAALHTGAGGAASPRGSSVLGRMPSAPGSVPASPPAQLSGQPAKPPTPAASARTPRGVPTGLTPRRQSAGHATPREQLTPRRGAGPLTPRSGQPQAQASKPPPPQQHGQTASAAAAAAEGRPLSEEAAAALREEVRLLRVRELQWRYIRAKAAAAREARRAKGEQALSCVAAAVMDLRGSVAVLQAVSEAAGWDAAAATALGRQLPLLHAWQEREAAHARALSSVQASLRAALSRLPLVNGAVVGHDSAAPSLGALQGVLQRGCEAVERVRPALARLMGPSQAAEREAGAQAGEGRGEEGGVAVTAGYARQLIDVACEEVCRLGAIKARLELLADAALYAASMQAQLAAAGGGGAAASAAAEAGAGRVVTAG</sequence>
<dbReference type="GO" id="GO:0008017">
    <property type="term" value="F:microtubule binding"/>
    <property type="evidence" value="ECO:0007669"/>
    <property type="project" value="TreeGrafter"/>
</dbReference>
<feature type="region of interest" description="Disordered" evidence="2">
    <location>
        <begin position="212"/>
        <end position="367"/>
    </location>
</feature>
<feature type="compositionally biased region" description="Low complexity" evidence="2">
    <location>
        <begin position="486"/>
        <end position="511"/>
    </location>
</feature>
<dbReference type="InterPro" id="IPR007573">
    <property type="entry name" value="QWRF"/>
</dbReference>